<evidence type="ECO:0000313" key="4">
    <source>
        <dbReference type="EMBL" id="MXU63900.1"/>
    </source>
</evidence>
<dbReference type="PANTHER" id="PTHR10612">
    <property type="entry name" value="APOLIPOPROTEIN D"/>
    <property type="match status" value="1"/>
</dbReference>
<dbReference type="InterPro" id="IPR047202">
    <property type="entry name" value="Lipocalin_Blc-like_dom"/>
</dbReference>
<gene>
    <name evidence="4" type="ORF">GSH16_00470</name>
</gene>
<proteinExistence type="inferred from homology"/>
<evidence type="ECO:0000256" key="2">
    <source>
        <dbReference type="PIRNR" id="PIRNR036893"/>
    </source>
</evidence>
<evidence type="ECO:0000259" key="3">
    <source>
        <dbReference type="Pfam" id="PF08212"/>
    </source>
</evidence>
<dbReference type="Gene3D" id="2.40.128.20">
    <property type="match status" value="1"/>
</dbReference>
<organism evidence="4 5">
    <name type="scientific">Oceanomicrobium pacificus</name>
    <dbReference type="NCBI Taxonomy" id="2692916"/>
    <lineage>
        <taxon>Bacteria</taxon>
        <taxon>Pseudomonadati</taxon>
        <taxon>Pseudomonadota</taxon>
        <taxon>Alphaproteobacteria</taxon>
        <taxon>Rhodobacterales</taxon>
        <taxon>Paracoccaceae</taxon>
        <taxon>Oceanomicrobium</taxon>
    </lineage>
</organism>
<dbReference type="SUPFAM" id="SSF50814">
    <property type="entry name" value="Lipocalins"/>
    <property type="match status" value="1"/>
</dbReference>
<keyword evidence="2" id="KW-0449">Lipoprotein</keyword>
<name>A0A6B0THP2_9RHOB</name>
<dbReference type="Pfam" id="PF08212">
    <property type="entry name" value="Lipocalin_2"/>
    <property type="match status" value="1"/>
</dbReference>
<comment type="subunit">
    <text evidence="2">Homodimer.</text>
</comment>
<keyword evidence="2" id="KW-0472">Membrane</keyword>
<reference evidence="4 5" key="1">
    <citation type="submission" date="2019-12" db="EMBL/GenBank/DDBJ databases">
        <title>Strain KN286 was isolated from seawater, which was collected from Caroline Seamount in the tropical western Pacific.</title>
        <authorList>
            <person name="Wang Q."/>
        </authorList>
    </citation>
    <scope>NUCLEOTIDE SEQUENCE [LARGE SCALE GENOMIC DNA]</scope>
    <source>
        <strain evidence="4 5">KN286</strain>
    </source>
</reference>
<dbReference type="InterPro" id="IPR022272">
    <property type="entry name" value="Lipocalin_CS"/>
</dbReference>
<dbReference type="GO" id="GO:0009279">
    <property type="term" value="C:cell outer membrane"/>
    <property type="evidence" value="ECO:0007669"/>
    <property type="project" value="UniProtKB-SubCell"/>
</dbReference>
<dbReference type="AlphaFoldDB" id="A0A6B0THP2"/>
<protein>
    <recommendedName>
        <fullName evidence="2">Outer membrane lipoprotein Blc</fullName>
    </recommendedName>
</protein>
<dbReference type="CDD" id="cd19438">
    <property type="entry name" value="lipocalin_Blc-like"/>
    <property type="match status" value="1"/>
</dbReference>
<keyword evidence="2" id="KW-0446">Lipid-binding</keyword>
<keyword evidence="5" id="KW-1185">Reference proteome</keyword>
<comment type="function">
    <text evidence="2">Involved in the storage or transport of lipids necessary for membrane maintenance under stressful conditions. Displays a binding preference for lysophospholipids.</text>
</comment>
<dbReference type="Proteomes" id="UP000436016">
    <property type="component" value="Unassembled WGS sequence"/>
</dbReference>
<evidence type="ECO:0000313" key="5">
    <source>
        <dbReference type="Proteomes" id="UP000436016"/>
    </source>
</evidence>
<comment type="subcellular location">
    <subcellularLocation>
        <location evidence="2">Cell outer membrane</location>
    </subcellularLocation>
</comment>
<dbReference type="PRINTS" id="PR01171">
    <property type="entry name" value="BCTLIPOCALIN"/>
</dbReference>
<dbReference type="InterPro" id="IPR022271">
    <property type="entry name" value="Lipocalin_ApoD"/>
</dbReference>
<dbReference type="PROSITE" id="PS00213">
    <property type="entry name" value="LIPOCALIN"/>
    <property type="match status" value="1"/>
</dbReference>
<dbReference type="PIRSF" id="PIRSF036893">
    <property type="entry name" value="Lipocalin_ApoD"/>
    <property type="match status" value="1"/>
</dbReference>
<dbReference type="GO" id="GO:0006950">
    <property type="term" value="P:response to stress"/>
    <property type="evidence" value="ECO:0007669"/>
    <property type="project" value="UniProtKB-ARBA"/>
</dbReference>
<dbReference type="PANTHER" id="PTHR10612:SF34">
    <property type="entry name" value="APOLIPOPROTEIN D"/>
    <property type="match status" value="1"/>
</dbReference>
<comment type="similarity">
    <text evidence="1 2">Belongs to the calycin superfamily. Lipocalin family.</text>
</comment>
<dbReference type="GO" id="GO:0008289">
    <property type="term" value="F:lipid binding"/>
    <property type="evidence" value="ECO:0007669"/>
    <property type="project" value="UniProtKB-UniRule"/>
</dbReference>
<comment type="caution">
    <text evidence="4">The sequence shown here is derived from an EMBL/GenBank/DDBJ whole genome shotgun (WGS) entry which is preliminary data.</text>
</comment>
<evidence type="ECO:0000256" key="1">
    <source>
        <dbReference type="ARBA" id="ARBA00006889"/>
    </source>
</evidence>
<accession>A0A6B0THP2</accession>
<keyword evidence="2" id="KW-0998">Cell outer membrane</keyword>
<dbReference type="InterPro" id="IPR000566">
    <property type="entry name" value="Lipocln_cytosolic_FA-bd_dom"/>
</dbReference>
<feature type="domain" description="Lipocalin/cytosolic fatty-acid binding" evidence="3">
    <location>
        <begin position="36"/>
        <end position="179"/>
    </location>
</feature>
<dbReference type="EMBL" id="WUWG01000001">
    <property type="protein sequence ID" value="MXU63900.1"/>
    <property type="molecule type" value="Genomic_DNA"/>
</dbReference>
<dbReference type="InterPro" id="IPR012674">
    <property type="entry name" value="Calycin"/>
</dbReference>
<dbReference type="InterPro" id="IPR002446">
    <property type="entry name" value="Lipocalin_bac"/>
</dbReference>
<dbReference type="PROSITE" id="PS51257">
    <property type="entry name" value="PROKAR_LIPOPROTEIN"/>
    <property type="match status" value="1"/>
</dbReference>
<dbReference type="RefSeq" id="WP_160850895.1">
    <property type="nucleotide sequence ID" value="NZ_WUWG01000001.1"/>
</dbReference>
<sequence length="182" mass="19742">MLRSVLTGAAALLIAACSGSGNYRDTSVPISTVERVDLERYAGLWYEIARFPNSFERNCVGVTAEYLPRADGSVTVINTCRKNALDGEVERAEGIATVKDGSNGAWLKVKFVQWLPFAGDYLILGLAEDYSLAVVGDPKGNTGWILARDPMIDAETLQTARDVLARNGYDLSQLQMTPQPPA</sequence>